<accession>A0A4Y1RK41</accession>
<sequence>MRAVSSSLFRASFGSLLVYSTADFLGVHFALHIGPGLESLVDRMENLYYPLLLPSNINVVDYYA</sequence>
<dbReference type="AlphaFoldDB" id="A0A4Y1RK41"/>
<organism evidence="1">
    <name type="scientific">Prunus dulcis</name>
    <name type="common">Almond</name>
    <name type="synonym">Amygdalus dulcis</name>
    <dbReference type="NCBI Taxonomy" id="3755"/>
    <lineage>
        <taxon>Eukaryota</taxon>
        <taxon>Viridiplantae</taxon>
        <taxon>Streptophyta</taxon>
        <taxon>Embryophyta</taxon>
        <taxon>Tracheophyta</taxon>
        <taxon>Spermatophyta</taxon>
        <taxon>Magnoliopsida</taxon>
        <taxon>eudicotyledons</taxon>
        <taxon>Gunneridae</taxon>
        <taxon>Pentapetalae</taxon>
        <taxon>rosids</taxon>
        <taxon>fabids</taxon>
        <taxon>Rosales</taxon>
        <taxon>Rosaceae</taxon>
        <taxon>Amygdaloideae</taxon>
        <taxon>Amygdaleae</taxon>
        <taxon>Prunus</taxon>
    </lineage>
</organism>
<protein>
    <submittedName>
        <fullName evidence="1">Major facilitator superfamily protein</fullName>
    </submittedName>
</protein>
<proteinExistence type="predicted"/>
<evidence type="ECO:0000313" key="1">
    <source>
        <dbReference type="EMBL" id="BBH04258.1"/>
    </source>
</evidence>
<gene>
    <name evidence="1" type="ORF">Prudu_015340</name>
</gene>
<name>A0A4Y1RK41_PRUDU</name>
<reference evidence="1" key="1">
    <citation type="journal article" date="2019" name="Science">
        <title>Mutation of a bHLH transcription factor allowed almond domestication.</title>
        <authorList>
            <person name="Sanchez-Perez R."/>
            <person name="Pavan S."/>
            <person name="Mazzeo R."/>
            <person name="Moldovan C."/>
            <person name="Aiese Cigliano R."/>
            <person name="Del Cueto J."/>
            <person name="Ricciardi F."/>
            <person name="Lotti C."/>
            <person name="Ricciardi L."/>
            <person name="Dicenta F."/>
            <person name="Lopez-Marques R.L."/>
            <person name="Lindberg Moller B."/>
        </authorList>
    </citation>
    <scope>NUCLEOTIDE SEQUENCE</scope>
</reference>
<dbReference type="EMBL" id="AP019301">
    <property type="protein sequence ID" value="BBH04258.1"/>
    <property type="molecule type" value="Genomic_DNA"/>
</dbReference>